<proteinExistence type="predicted"/>
<protein>
    <submittedName>
        <fullName evidence="1">Putative membrane protein</fullName>
    </submittedName>
</protein>
<evidence type="ECO:0000313" key="1">
    <source>
        <dbReference type="EMBL" id="ENN92930.1"/>
    </source>
</evidence>
<reference evidence="1 2" key="1">
    <citation type="journal article" date="2013" name="PLoS Genet.">
        <title>A gene transfer agent and a dynamic repertoire of secretion systems hold the keys to the explosive radiation of the emerging pathogen Bartonella.</title>
        <authorList>
            <person name="Guy L."/>
            <person name="Nystedt B."/>
            <person name="Toft C."/>
            <person name="Zaremba-Niedzwiedzka K."/>
            <person name="Berglund E.C."/>
            <person name="Granberg F."/>
            <person name="Naslund K."/>
            <person name="Eriksson A.S."/>
            <person name="Andersson S.G."/>
        </authorList>
    </citation>
    <scope>NUCLEOTIDE SEQUENCE [LARGE SCALE GENOMIC DNA]</scope>
    <source>
        <strain evidence="1">Tweed</strain>
    </source>
</reference>
<dbReference type="Proteomes" id="UP000014011">
    <property type="component" value="Unassembled WGS sequence"/>
</dbReference>
<organism evidence="1 2">
    <name type="scientific">Bartonella vinsonii subsp. berkhoffii str. Tweed</name>
    <dbReference type="NCBI Taxonomy" id="1094502"/>
    <lineage>
        <taxon>Bacteria</taxon>
        <taxon>Pseudomonadati</taxon>
        <taxon>Pseudomonadota</taxon>
        <taxon>Alphaproteobacteria</taxon>
        <taxon>Hyphomicrobiales</taxon>
        <taxon>Bartonellaceae</taxon>
        <taxon>Bartonella</taxon>
    </lineage>
</organism>
<dbReference type="PATRIC" id="fig|1094502.3.peg.1952"/>
<gene>
    <name evidence="1" type="ORF">BVtw_15770</name>
</gene>
<comment type="caution">
    <text evidence="1">The sequence shown here is derived from an EMBL/GenBank/DDBJ whole genome shotgun (WGS) entry which is preliminary data.</text>
</comment>
<dbReference type="AlphaFoldDB" id="N6VGP9"/>
<dbReference type="HOGENOM" id="CLU_2191821_0_0_5"/>
<name>N6VGP9_BARVB</name>
<accession>N6VGP9</accession>
<sequence>MNIRYFFIAGAITAGLALAIQESDRIVNQEKAPIVTPYTVDEFDQDDLNLLEPASGTFEKSDILLVDSNYGARNRYEEDLYTKGKKLLDALVGFLCSVITFFINKLFATH</sequence>
<dbReference type="EMBL" id="AGWD01000027">
    <property type="protein sequence ID" value="ENN92930.1"/>
    <property type="molecule type" value="Genomic_DNA"/>
</dbReference>
<evidence type="ECO:0000313" key="2">
    <source>
        <dbReference type="Proteomes" id="UP000014011"/>
    </source>
</evidence>
<dbReference type="RefSeq" id="WP_010705748.1">
    <property type="nucleotide sequence ID" value="NZ_KB915638.1"/>
</dbReference>